<dbReference type="NCBIfam" id="TIGR00254">
    <property type="entry name" value="GGDEF"/>
    <property type="match status" value="1"/>
</dbReference>
<evidence type="ECO:0000256" key="1">
    <source>
        <dbReference type="ARBA" id="ARBA00022729"/>
    </source>
</evidence>
<protein>
    <recommendedName>
        <fullName evidence="3">GGDEF domain-containing protein</fullName>
    </recommendedName>
</protein>
<dbReference type="PROSITE" id="PS50887">
    <property type="entry name" value="GGDEF"/>
    <property type="match status" value="1"/>
</dbReference>
<evidence type="ECO:0000259" key="3">
    <source>
        <dbReference type="PROSITE" id="PS50887"/>
    </source>
</evidence>
<dbReference type="SMART" id="SM00267">
    <property type="entry name" value="GGDEF"/>
    <property type="match status" value="1"/>
</dbReference>
<evidence type="ECO:0000313" key="4">
    <source>
        <dbReference type="EMBL" id="KHM51840.1"/>
    </source>
</evidence>
<dbReference type="STRING" id="82374.NZ47_08240"/>
<dbReference type="InterPro" id="IPR029787">
    <property type="entry name" value="Nucleotide_cyclase"/>
</dbReference>
<dbReference type="SUPFAM" id="SSF55073">
    <property type="entry name" value="Nucleotide cyclase"/>
    <property type="match status" value="1"/>
</dbReference>
<gene>
    <name evidence="4" type="ORF">NZ47_08240</name>
</gene>
<feature type="domain" description="GGDEF" evidence="3">
    <location>
        <begin position="599"/>
        <end position="731"/>
    </location>
</feature>
<dbReference type="Proteomes" id="UP000030993">
    <property type="component" value="Unassembled WGS sequence"/>
</dbReference>
<dbReference type="EMBL" id="JSCE01000169">
    <property type="protein sequence ID" value="KHM51840.1"/>
    <property type="molecule type" value="Genomic_DNA"/>
</dbReference>
<dbReference type="InterPro" id="IPR043128">
    <property type="entry name" value="Rev_trsase/Diguanyl_cyclase"/>
</dbReference>
<dbReference type="CDD" id="cd01949">
    <property type="entry name" value="GGDEF"/>
    <property type="match status" value="1"/>
</dbReference>
<dbReference type="PANTHER" id="PTHR35936:SF19">
    <property type="entry name" value="AMINO-ACID-BINDING PROTEIN YXEM-RELATED"/>
    <property type="match status" value="1"/>
</dbReference>
<name>A0A0B2JU38_9FIRM</name>
<keyword evidence="2" id="KW-1133">Transmembrane helix</keyword>
<organism evidence="4 5">
    <name type="scientific">Anaerovibrio lipolyticus</name>
    <dbReference type="NCBI Taxonomy" id="82374"/>
    <lineage>
        <taxon>Bacteria</taxon>
        <taxon>Bacillati</taxon>
        <taxon>Bacillota</taxon>
        <taxon>Negativicutes</taxon>
        <taxon>Selenomonadales</taxon>
        <taxon>Selenomonadaceae</taxon>
        <taxon>Anaerovibrio</taxon>
    </lineage>
</organism>
<dbReference type="eggNOG" id="COG2199">
    <property type="taxonomic scope" value="Bacteria"/>
</dbReference>
<keyword evidence="2" id="KW-0472">Membrane</keyword>
<keyword evidence="5" id="KW-1185">Reference proteome</keyword>
<dbReference type="InterPro" id="IPR000160">
    <property type="entry name" value="GGDEF_dom"/>
</dbReference>
<dbReference type="PANTHER" id="PTHR35936">
    <property type="entry name" value="MEMBRANE-BOUND LYTIC MUREIN TRANSGLYCOSYLASE F"/>
    <property type="match status" value="1"/>
</dbReference>
<accession>A0A0B2JU38</accession>
<dbReference type="Gene3D" id="3.40.190.10">
    <property type="entry name" value="Periplasmic binding protein-like II"/>
    <property type="match status" value="4"/>
</dbReference>
<proteinExistence type="predicted"/>
<feature type="transmembrane region" description="Helical" evidence="2">
    <location>
        <begin position="536"/>
        <end position="559"/>
    </location>
</feature>
<dbReference type="SMART" id="SM00062">
    <property type="entry name" value="PBPb"/>
    <property type="match status" value="2"/>
</dbReference>
<reference evidence="4 5" key="1">
    <citation type="journal article" date="2013" name="PLoS ONE">
        <title>Identification and characterization of three novel lipases belonging to families II and V from Anaerovibrio lipolyticus 5ST.</title>
        <authorList>
            <person name="Prive F."/>
            <person name="Kaderbhai N.N."/>
            <person name="Girdwood S."/>
            <person name="Worgan H.J."/>
            <person name="Pinloche E."/>
            <person name="Scollan N.D."/>
            <person name="Huws S.A."/>
            <person name="Newbold C.J."/>
        </authorList>
    </citation>
    <scope>NUCLEOTIDE SEQUENCE [LARGE SCALE GENOMIC DNA]</scope>
    <source>
        <strain evidence="4 5">5S</strain>
    </source>
</reference>
<dbReference type="Pfam" id="PF00990">
    <property type="entry name" value="GGDEF"/>
    <property type="match status" value="1"/>
</dbReference>
<dbReference type="AlphaFoldDB" id="A0A0B2JU38"/>
<dbReference type="Gene3D" id="3.30.70.270">
    <property type="match status" value="1"/>
</dbReference>
<dbReference type="InterPro" id="IPR001638">
    <property type="entry name" value="Solute-binding_3/MltF_N"/>
</dbReference>
<keyword evidence="2" id="KW-0812">Transmembrane</keyword>
<comment type="caution">
    <text evidence="4">The sequence shown here is derived from an EMBL/GenBank/DDBJ whole genome shotgun (WGS) entry which is preliminary data.</text>
</comment>
<dbReference type="RefSeq" id="WP_039209059.1">
    <property type="nucleotide sequence ID" value="NZ_JSCE01000169.1"/>
</dbReference>
<evidence type="ECO:0000256" key="2">
    <source>
        <dbReference type="SAM" id="Phobius"/>
    </source>
</evidence>
<dbReference type="SUPFAM" id="SSF53850">
    <property type="entry name" value="Periplasmic binding protein-like II"/>
    <property type="match status" value="2"/>
</dbReference>
<dbReference type="eggNOG" id="COG0834">
    <property type="taxonomic scope" value="Bacteria"/>
</dbReference>
<keyword evidence="1" id="KW-0732">Signal</keyword>
<dbReference type="Pfam" id="PF00497">
    <property type="entry name" value="SBP_bac_3"/>
    <property type="match status" value="2"/>
</dbReference>
<dbReference type="CDD" id="cd01007">
    <property type="entry name" value="PBP2_BvgS_HisK_like"/>
    <property type="match status" value="1"/>
</dbReference>
<sequence>MKYLSIKNTRKRLKNYTRSCYFLFTFLCLFLVQICVPETNNTCLSTGSTASAAQIPHLHTSKIVRVGYVESRNFMEGMDDNAVKSGLAYDYLQKVSYYTNWDYDYVYGDWNTMLQKLYNGEIDVMAGVSKTPERMEKLLFPDYSMGLENYYIYVYSDSPLASKGIAGLMNRTISVNRNTVMEDMLHQWNDEGNHQINIVTYSGNDSRYRDFDSRRTDATVDTDNNVNRDNYMVPITRIGQTEYYLAINHSRPDLVQELNSALGKITSTDPYFTKKLSNTYFSDLAVSGKLQEDEITWLREHPVITVGYLDDYLPFSDTNAEGKVYGIITDLLNEICKKIRIKDDVRFQFTSYKSYEALVASLQAGTIDMAFPINYDVARAEENNIFLTTEVISTPMYLIYKGDYSHLQLRRLAAKQGNSIADIYIRSHFPDSEILYYDKIDDMLEAVKNGDVDGCILNQFRKDGFLVHPSYSMLQTAPMRDYSSRCFAVKRGNNELLSILNRGITNLPSDFGFTSTYTYTSQMTSMTLKDFILQHFILFTIIVGIIVATVSGLLAYIYLIHKNRAQMEYIAHHDGLTGLFNRRSFNDDVDNMNSELKEGNVIVVAMDLNGLKKANDEQGHEAGDELIIGAADCMKKVLNPYGNVYRVGGDEFMAILYHDIDDWPNILQRLKESFNGWSGKLVKNLSVAIGCANNHEGSYNSLNDMVSVADQEMYKDKAAFYYRAGIDRRRR</sequence>
<evidence type="ECO:0000313" key="5">
    <source>
        <dbReference type="Proteomes" id="UP000030993"/>
    </source>
</evidence>